<sequence>MTSTTTPPTGWIHQFEKGTSDLTLLLLHGTGGNETSLWQLGRELAPQASLLSVRGRSLEEGSPRFFRRFSDIRYDQEHLKSEADALTTFVQEASQHYGFDPAKGVALGYSNGANIAVASLIRHPESLAGAVLWRPVMPLEAPVQVPLTAKPVLITLGAMDPYRPYARALLSYLQDSGAEVQTEELSSGHQLTRQDLMLTQRWLQQHFSA</sequence>
<keyword evidence="3" id="KW-1185">Reference proteome</keyword>
<dbReference type="Proteomes" id="UP000632222">
    <property type="component" value="Unassembled WGS sequence"/>
</dbReference>
<evidence type="ECO:0000259" key="1">
    <source>
        <dbReference type="Pfam" id="PF02230"/>
    </source>
</evidence>
<protein>
    <recommendedName>
        <fullName evidence="1">Phospholipase/carboxylesterase/thioesterase domain-containing protein</fullName>
    </recommendedName>
</protein>
<reference evidence="3" key="1">
    <citation type="journal article" date="2019" name="Int. J. Syst. Evol. Microbiol.">
        <title>The Global Catalogue of Microorganisms (GCM) 10K type strain sequencing project: providing services to taxonomists for standard genome sequencing and annotation.</title>
        <authorList>
            <consortium name="The Broad Institute Genomics Platform"/>
            <consortium name="The Broad Institute Genome Sequencing Center for Infectious Disease"/>
            <person name="Wu L."/>
            <person name="Ma J."/>
        </authorList>
    </citation>
    <scope>NUCLEOTIDE SEQUENCE [LARGE SCALE GENOMIC DNA]</scope>
    <source>
        <strain evidence="3">JCM 14370</strain>
    </source>
</reference>
<proteinExistence type="predicted"/>
<comment type="caution">
    <text evidence="2">The sequence shown here is derived from an EMBL/GenBank/DDBJ whole genome shotgun (WGS) entry which is preliminary data.</text>
</comment>
<dbReference type="RefSeq" id="WP_189001352.1">
    <property type="nucleotide sequence ID" value="NZ_BMOD01000003.1"/>
</dbReference>
<accession>A0ABQ2CWC2</accession>
<feature type="domain" description="Phospholipase/carboxylesterase/thioesterase" evidence="1">
    <location>
        <begin position="23"/>
        <end position="206"/>
    </location>
</feature>
<dbReference type="EMBL" id="BMOD01000003">
    <property type="protein sequence ID" value="GGJ27433.1"/>
    <property type="molecule type" value="Genomic_DNA"/>
</dbReference>
<dbReference type="InterPro" id="IPR003140">
    <property type="entry name" value="PLipase/COase/thioEstase"/>
</dbReference>
<name>A0ABQ2CWC2_9DEIO</name>
<evidence type="ECO:0000313" key="2">
    <source>
        <dbReference type="EMBL" id="GGJ27433.1"/>
    </source>
</evidence>
<dbReference type="InterPro" id="IPR029058">
    <property type="entry name" value="AB_hydrolase_fold"/>
</dbReference>
<evidence type="ECO:0000313" key="3">
    <source>
        <dbReference type="Proteomes" id="UP000632222"/>
    </source>
</evidence>
<gene>
    <name evidence="2" type="ORF">GCM10008938_11920</name>
</gene>
<dbReference type="SUPFAM" id="SSF53474">
    <property type="entry name" value="alpha/beta-Hydrolases"/>
    <property type="match status" value="1"/>
</dbReference>
<organism evidence="2 3">
    <name type="scientific">Deinococcus roseus</name>
    <dbReference type="NCBI Taxonomy" id="392414"/>
    <lineage>
        <taxon>Bacteria</taxon>
        <taxon>Thermotogati</taxon>
        <taxon>Deinococcota</taxon>
        <taxon>Deinococci</taxon>
        <taxon>Deinococcales</taxon>
        <taxon>Deinococcaceae</taxon>
        <taxon>Deinococcus</taxon>
    </lineage>
</organism>
<dbReference type="Gene3D" id="3.40.50.1820">
    <property type="entry name" value="alpha/beta hydrolase"/>
    <property type="match status" value="1"/>
</dbReference>
<dbReference type="Pfam" id="PF02230">
    <property type="entry name" value="Abhydrolase_2"/>
    <property type="match status" value="1"/>
</dbReference>